<dbReference type="Pfam" id="PF10026">
    <property type="entry name" value="DUF2268"/>
    <property type="match status" value="1"/>
</dbReference>
<dbReference type="STRING" id="1308866.J416_01794"/>
<comment type="caution">
    <text evidence="2">The sequence shown here is derived from an EMBL/GenBank/DDBJ whole genome shotgun (WGS) entry which is preliminary data.</text>
</comment>
<feature type="domain" description="DUF2268" evidence="1">
    <location>
        <begin position="79"/>
        <end position="268"/>
    </location>
</feature>
<dbReference type="Proteomes" id="UP000012283">
    <property type="component" value="Unassembled WGS sequence"/>
</dbReference>
<name>N4WPY4_9BACI</name>
<evidence type="ECO:0000313" key="3">
    <source>
        <dbReference type="Proteomes" id="UP000012283"/>
    </source>
</evidence>
<dbReference type="InterPro" id="IPR018728">
    <property type="entry name" value="DUF2268"/>
</dbReference>
<protein>
    <recommendedName>
        <fullName evidence="1">DUF2268 domain-containing protein</fullName>
    </recommendedName>
</protein>
<dbReference type="RefSeq" id="WP_003463447.1">
    <property type="nucleotide sequence ID" value="NZ_APML01000005.1"/>
</dbReference>
<evidence type="ECO:0000259" key="1">
    <source>
        <dbReference type="Pfam" id="PF10026"/>
    </source>
</evidence>
<dbReference type="eggNOG" id="COG5504">
    <property type="taxonomic scope" value="Bacteria"/>
</dbReference>
<dbReference type="OrthoDB" id="2449457at2"/>
<keyword evidence="3" id="KW-1185">Reference proteome</keyword>
<gene>
    <name evidence="2" type="ORF">J416_01794</name>
</gene>
<accession>N4WPY4</accession>
<organism evidence="2 3">
    <name type="scientific">Gracilibacillus halophilus YIM-C55.5</name>
    <dbReference type="NCBI Taxonomy" id="1308866"/>
    <lineage>
        <taxon>Bacteria</taxon>
        <taxon>Bacillati</taxon>
        <taxon>Bacillota</taxon>
        <taxon>Bacilli</taxon>
        <taxon>Bacillales</taxon>
        <taxon>Bacillaceae</taxon>
        <taxon>Gracilibacillus</taxon>
    </lineage>
</organism>
<dbReference type="AlphaFoldDB" id="N4WPY4"/>
<dbReference type="EMBL" id="APML01000005">
    <property type="protein sequence ID" value="ENH98187.1"/>
    <property type="molecule type" value="Genomic_DNA"/>
</dbReference>
<evidence type="ECO:0000313" key="2">
    <source>
        <dbReference type="EMBL" id="ENH98187.1"/>
    </source>
</evidence>
<proteinExistence type="predicted"/>
<sequence>MSIKPTEKWLADYTRQIETRAMEPARAQIQSICQPLQHYFQQTDATTIQQHFIRHGLFSPTVHDKHMIQKWVKRNYRRVVNKLFQKLRKQWNGPDTTVFILPSDERSHELREWFHGNAGLSFQDKVFLFVSTTASSKQLAAVLIHEYNHTCRLHYLSKEDDAFDVTDAILLEGIAEYTVRQILGADYGNQWLEKFSAQEAQTLWQKWIQTQQHITRFHPLHDKIMYGGGTLPKNFGYHMGYHIIRHYCQKHQCSIKQLLYTHNEDILESFTDDKANN</sequence>
<reference evidence="2 3" key="1">
    <citation type="submission" date="2013-03" db="EMBL/GenBank/DDBJ databases">
        <title>Draft genome sequence of Gracibacillus halophilus YIM-C55.5, a moderately halophilic and thermophilic organism from the Xiaochaidamu salt lake.</title>
        <authorList>
            <person name="Sugumar T."/>
            <person name="Polireddy D.R."/>
            <person name="Antony A."/>
            <person name="Madhava Y.R."/>
            <person name="Sivakumar N."/>
        </authorList>
    </citation>
    <scope>NUCLEOTIDE SEQUENCE [LARGE SCALE GENOMIC DNA]</scope>
    <source>
        <strain evidence="2 3">YIM-C55.5</strain>
    </source>
</reference>
<dbReference type="PATRIC" id="fig|1308866.3.peg.366"/>